<protein>
    <submittedName>
        <fullName evidence="2">Uncharacterized protein</fullName>
    </submittedName>
</protein>
<evidence type="ECO:0000256" key="1">
    <source>
        <dbReference type="SAM" id="MobiDB-lite"/>
    </source>
</evidence>
<sequence length="43" mass="4936">MPKNLHKQICREGQESDGRPWPVKLHRGVTGIATRCNWNHNAV</sequence>
<organism evidence="2">
    <name type="scientific">termite gut metagenome</name>
    <dbReference type="NCBI Taxonomy" id="433724"/>
    <lineage>
        <taxon>unclassified sequences</taxon>
        <taxon>metagenomes</taxon>
        <taxon>organismal metagenomes</taxon>
    </lineage>
</organism>
<reference evidence="2" key="1">
    <citation type="submission" date="2019-03" db="EMBL/GenBank/DDBJ databases">
        <title>Single cell metagenomics reveals metabolic interactions within the superorganism composed of flagellate Streblomastix strix and complex community of Bacteroidetes bacteria on its surface.</title>
        <authorList>
            <person name="Treitli S.C."/>
            <person name="Kolisko M."/>
            <person name="Husnik F."/>
            <person name="Keeling P."/>
            <person name="Hampl V."/>
        </authorList>
    </citation>
    <scope>NUCLEOTIDE SEQUENCE</scope>
    <source>
        <strain evidence="2">STM</strain>
    </source>
</reference>
<evidence type="ECO:0000313" key="2">
    <source>
        <dbReference type="EMBL" id="KAA6344464.1"/>
    </source>
</evidence>
<name>A0A5J4SE80_9ZZZZ</name>
<dbReference type="AlphaFoldDB" id="A0A5J4SE80"/>
<feature type="region of interest" description="Disordered" evidence="1">
    <location>
        <begin position="1"/>
        <end position="22"/>
    </location>
</feature>
<gene>
    <name evidence="2" type="ORF">EZS27_007910</name>
</gene>
<accession>A0A5J4SE80</accession>
<proteinExistence type="predicted"/>
<dbReference type="EMBL" id="SNRY01000216">
    <property type="protein sequence ID" value="KAA6344464.1"/>
    <property type="molecule type" value="Genomic_DNA"/>
</dbReference>
<comment type="caution">
    <text evidence="2">The sequence shown here is derived from an EMBL/GenBank/DDBJ whole genome shotgun (WGS) entry which is preliminary data.</text>
</comment>
<feature type="compositionally biased region" description="Basic and acidic residues" evidence="1">
    <location>
        <begin position="9"/>
        <end position="18"/>
    </location>
</feature>